<evidence type="ECO:0000256" key="4">
    <source>
        <dbReference type="ARBA" id="ARBA00022605"/>
    </source>
</evidence>
<dbReference type="EC" id="4.1.1.48" evidence="3"/>
<evidence type="ECO:0000256" key="5">
    <source>
        <dbReference type="ARBA" id="ARBA00022793"/>
    </source>
</evidence>
<reference evidence="10 11" key="1">
    <citation type="submission" date="2023-03" db="EMBL/GenBank/DDBJ databases">
        <title>Novel Species.</title>
        <authorList>
            <person name="Ma S."/>
        </authorList>
    </citation>
    <scope>NUCLEOTIDE SEQUENCE [LARGE SCALE GENOMIC DNA]</scope>
    <source>
        <strain evidence="10 11">B11</strain>
    </source>
</reference>
<evidence type="ECO:0000256" key="1">
    <source>
        <dbReference type="ARBA" id="ARBA00001633"/>
    </source>
</evidence>
<dbReference type="NCBIfam" id="NF001377">
    <property type="entry name" value="PRK00278.2-4"/>
    <property type="match status" value="1"/>
</dbReference>
<keyword evidence="7" id="KW-0057">Aromatic amino acid biosynthesis</keyword>
<dbReference type="Pfam" id="PF00218">
    <property type="entry name" value="IGPS"/>
    <property type="match status" value="1"/>
</dbReference>
<evidence type="ECO:0000256" key="2">
    <source>
        <dbReference type="ARBA" id="ARBA00004696"/>
    </source>
</evidence>
<keyword evidence="5" id="KW-0210">Decarboxylase</keyword>
<keyword evidence="4" id="KW-0028">Amino-acid biosynthesis</keyword>
<dbReference type="RefSeq" id="WP_369018272.1">
    <property type="nucleotide sequence ID" value="NZ_CP121689.1"/>
</dbReference>
<evidence type="ECO:0000256" key="3">
    <source>
        <dbReference type="ARBA" id="ARBA00012362"/>
    </source>
</evidence>
<dbReference type="EMBL" id="CP121689">
    <property type="protein sequence ID" value="WZL76116.1"/>
    <property type="molecule type" value="Genomic_DNA"/>
</dbReference>
<dbReference type="PANTHER" id="PTHR22854:SF2">
    <property type="entry name" value="INDOLE-3-GLYCEROL-PHOSPHATE SYNTHASE"/>
    <property type="match status" value="1"/>
</dbReference>
<evidence type="ECO:0000256" key="8">
    <source>
        <dbReference type="ARBA" id="ARBA00023239"/>
    </source>
</evidence>
<keyword evidence="11" id="KW-1185">Reference proteome</keyword>
<keyword evidence="8 10" id="KW-0456">Lyase</keyword>
<gene>
    <name evidence="10" type="primary">trpC</name>
    <name evidence="10" type="ORF">QBE54_11170</name>
</gene>
<evidence type="ECO:0000259" key="9">
    <source>
        <dbReference type="Pfam" id="PF00218"/>
    </source>
</evidence>
<dbReference type="SUPFAM" id="SSF51366">
    <property type="entry name" value="Ribulose-phoshate binding barrel"/>
    <property type="match status" value="1"/>
</dbReference>
<dbReference type="InterPro" id="IPR013785">
    <property type="entry name" value="Aldolase_TIM"/>
</dbReference>
<sequence length="267" mass="30273">MEDILEKIVTTKRKKLLYQRHPSLTELADLFLNRTHQGENKFYQALNQNPGPNIIAEVKFASPSKGKLLERFTLRELVYRYQKAGACAISVVTEETFFRGYSEMVREVKECSTLPVLQKDFVIEESQIYQAAKLGADALLLIARILSLQRLKKFVELCQLLNITPLVEVHDESDIQKALQAEAPVIGINNRNLATFEVSIQNTIRLRKYLPKEKIVVSESGIVSFQDIELLLKQGVHNFLVGESLIKAEEPDNKLLELKGGVKIGTH</sequence>
<evidence type="ECO:0000313" key="11">
    <source>
        <dbReference type="Proteomes" id="UP001461341"/>
    </source>
</evidence>
<dbReference type="InterPro" id="IPR013798">
    <property type="entry name" value="Indole-3-glycerol_P_synth_dom"/>
</dbReference>
<keyword evidence="6" id="KW-0822">Tryptophan biosynthesis</keyword>
<protein>
    <recommendedName>
        <fullName evidence="3">indole-3-glycerol-phosphate synthase</fullName>
        <ecNumber evidence="3">4.1.1.48</ecNumber>
    </recommendedName>
</protein>
<accession>A0ABZ2YD87</accession>
<dbReference type="CDD" id="cd00331">
    <property type="entry name" value="IGPS"/>
    <property type="match status" value="1"/>
</dbReference>
<comment type="catalytic activity">
    <reaction evidence="1">
        <text>1-(2-carboxyphenylamino)-1-deoxy-D-ribulose 5-phosphate + H(+) = (1S,2R)-1-C-(indol-3-yl)glycerol 3-phosphate + CO2 + H2O</text>
        <dbReference type="Rhea" id="RHEA:23476"/>
        <dbReference type="ChEBI" id="CHEBI:15377"/>
        <dbReference type="ChEBI" id="CHEBI:15378"/>
        <dbReference type="ChEBI" id="CHEBI:16526"/>
        <dbReference type="ChEBI" id="CHEBI:58613"/>
        <dbReference type="ChEBI" id="CHEBI:58866"/>
        <dbReference type="EC" id="4.1.1.48"/>
    </reaction>
</comment>
<dbReference type="Proteomes" id="UP001461341">
    <property type="component" value="Chromosome"/>
</dbReference>
<dbReference type="PANTHER" id="PTHR22854">
    <property type="entry name" value="TRYPTOPHAN BIOSYNTHESIS PROTEIN"/>
    <property type="match status" value="1"/>
</dbReference>
<feature type="domain" description="Indole-3-glycerol phosphate synthase" evidence="9">
    <location>
        <begin position="5"/>
        <end position="257"/>
    </location>
</feature>
<evidence type="ECO:0000313" key="10">
    <source>
        <dbReference type="EMBL" id="WZL76116.1"/>
    </source>
</evidence>
<evidence type="ECO:0000256" key="7">
    <source>
        <dbReference type="ARBA" id="ARBA00023141"/>
    </source>
</evidence>
<name>A0ABZ2YD87_9BACT</name>
<evidence type="ECO:0000256" key="6">
    <source>
        <dbReference type="ARBA" id="ARBA00022822"/>
    </source>
</evidence>
<proteinExistence type="predicted"/>
<dbReference type="InterPro" id="IPR011060">
    <property type="entry name" value="RibuloseP-bd_barrel"/>
</dbReference>
<dbReference type="Gene3D" id="3.20.20.70">
    <property type="entry name" value="Aldolase class I"/>
    <property type="match status" value="1"/>
</dbReference>
<organism evidence="10 11">
    <name type="scientific">Thermatribacter velox</name>
    <dbReference type="NCBI Taxonomy" id="3039681"/>
    <lineage>
        <taxon>Bacteria</taxon>
        <taxon>Pseudomonadati</taxon>
        <taxon>Atribacterota</taxon>
        <taxon>Atribacteria</taxon>
        <taxon>Atribacterales</taxon>
        <taxon>Thermatribacteraceae</taxon>
        <taxon>Thermatribacter</taxon>
    </lineage>
</organism>
<dbReference type="GO" id="GO:0004425">
    <property type="term" value="F:indole-3-glycerol-phosphate synthase activity"/>
    <property type="evidence" value="ECO:0007669"/>
    <property type="project" value="UniProtKB-EC"/>
</dbReference>
<comment type="pathway">
    <text evidence="2">Amino-acid biosynthesis; L-tryptophan biosynthesis; L-tryptophan from chorismate: step 4/5.</text>
</comment>
<dbReference type="InterPro" id="IPR045186">
    <property type="entry name" value="Indole-3-glycerol_P_synth"/>
</dbReference>